<dbReference type="RefSeq" id="WP_036781965.1">
    <property type="nucleotide sequence ID" value="NZ_CAWLTM010000045.1"/>
</dbReference>
<evidence type="ECO:0000313" key="8">
    <source>
        <dbReference type="EMBL" id="EYU13751.1"/>
    </source>
</evidence>
<organism evidence="8 9">
    <name type="scientific">Photorhabdus aegyptia</name>
    <dbReference type="NCBI Taxonomy" id="2805098"/>
    <lineage>
        <taxon>Bacteria</taxon>
        <taxon>Pseudomonadati</taxon>
        <taxon>Pseudomonadota</taxon>
        <taxon>Gammaproteobacteria</taxon>
        <taxon>Enterobacterales</taxon>
        <taxon>Morganellaceae</taxon>
        <taxon>Photorhabdus</taxon>
    </lineage>
</organism>
<dbReference type="HAMAP" id="MF_01071">
    <property type="entry name" value="UPF0266"/>
    <property type="match status" value="1"/>
</dbReference>
<dbReference type="Pfam" id="PF06173">
    <property type="entry name" value="DUF986"/>
    <property type="match status" value="1"/>
</dbReference>
<evidence type="ECO:0000256" key="3">
    <source>
        <dbReference type="ARBA" id="ARBA00022475"/>
    </source>
</evidence>
<dbReference type="NCBIfam" id="NF002791">
    <property type="entry name" value="PRK02913.1"/>
    <property type="match status" value="1"/>
</dbReference>
<sequence length="152" mass="17690">MSLNDIVLAGLIVLMLAFAVYDEFVVNLLKGKTYLQIQLKRKHKIDALIFIILILIVVYNNITTYGSRLTTYLLLFTTLVTIYISYIRSPKLLFKNNGFFYANTFISYNRIKTMNLSEDGILVIGLENKKLYISVSQIDDLERIYKFLIENR</sequence>
<accession>A0A022PDF8</accession>
<evidence type="ECO:0000256" key="2">
    <source>
        <dbReference type="ARBA" id="ARBA00009962"/>
    </source>
</evidence>
<feature type="transmembrane region" description="Helical" evidence="7">
    <location>
        <begin position="69"/>
        <end position="87"/>
    </location>
</feature>
<comment type="similarity">
    <text evidence="2 7">Belongs to the UPF0266 family.</text>
</comment>
<dbReference type="AlphaFoldDB" id="A0A022PDF8"/>
<proteinExistence type="inferred from homology"/>
<comment type="subcellular location">
    <subcellularLocation>
        <location evidence="1 7">Cell membrane</location>
        <topology evidence="1 7">Multi-pass membrane protein</topology>
    </subcellularLocation>
</comment>
<dbReference type="InterPro" id="IPR009328">
    <property type="entry name" value="DUF986"/>
</dbReference>
<keyword evidence="5 7" id="KW-1133">Transmembrane helix</keyword>
<evidence type="ECO:0000256" key="4">
    <source>
        <dbReference type="ARBA" id="ARBA00022692"/>
    </source>
</evidence>
<evidence type="ECO:0000313" key="9">
    <source>
        <dbReference type="Proteomes" id="UP000023464"/>
    </source>
</evidence>
<reference evidence="8 9" key="1">
    <citation type="submission" date="2014-03" db="EMBL/GenBank/DDBJ databases">
        <title>Draft Genome of Photorhabdus luminescens BA1, an Egyptian Isolate.</title>
        <authorList>
            <person name="Ghazal S."/>
            <person name="Hurst S.G.IV."/>
            <person name="Morris K."/>
            <person name="Thomas K."/>
            <person name="Tisa L.S."/>
        </authorList>
    </citation>
    <scope>NUCLEOTIDE SEQUENCE [LARGE SCALE GENOMIC DNA]</scope>
    <source>
        <strain evidence="8 9">BA1</strain>
    </source>
</reference>
<gene>
    <name evidence="8" type="ORF">BA1DRAFT_03737</name>
</gene>
<protein>
    <recommendedName>
        <fullName evidence="7">UPF0266 membrane protein BA1DRAFT_03737</fullName>
    </recommendedName>
</protein>
<evidence type="ECO:0000256" key="1">
    <source>
        <dbReference type="ARBA" id="ARBA00004651"/>
    </source>
</evidence>
<dbReference type="Proteomes" id="UP000023464">
    <property type="component" value="Unassembled WGS sequence"/>
</dbReference>
<dbReference type="PATRIC" id="fig|1393736.3.peg.3806"/>
<feature type="transmembrane region" description="Helical" evidence="7">
    <location>
        <begin position="45"/>
        <end position="63"/>
    </location>
</feature>
<evidence type="ECO:0000256" key="7">
    <source>
        <dbReference type="HAMAP-Rule" id="MF_01071"/>
    </source>
</evidence>
<feature type="transmembrane region" description="Helical" evidence="7">
    <location>
        <begin position="6"/>
        <end position="24"/>
    </location>
</feature>
<dbReference type="GO" id="GO:0005886">
    <property type="term" value="C:plasma membrane"/>
    <property type="evidence" value="ECO:0007669"/>
    <property type="project" value="UniProtKB-SubCell"/>
</dbReference>
<comment type="caution">
    <text evidence="8">The sequence shown here is derived from an EMBL/GenBank/DDBJ whole genome shotgun (WGS) entry which is preliminary data.</text>
</comment>
<dbReference type="PIRSF" id="PIRSF020687">
    <property type="entry name" value="UCP020687"/>
    <property type="match status" value="1"/>
</dbReference>
<dbReference type="EMBL" id="JFGV01000070">
    <property type="protein sequence ID" value="EYU13751.1"/>
    <property type="molecule type" value="Genomic_DNA"/>
</dbReference>
<evidence type="ECO:0000256" key="5">
    <source>
        <dbReference type="ARBA" id="ARBA00022989"/>
    </source>
</evidence>
<keyword evidence="4 7" id="KW-0812">Transmembrane</keyword>
<keyword evidence="9" id="KW-1185">Reference proteome</keyword>
<name>A0A022PDF8_9GAMM</name>
<evidence type="ECO:0000256" key="6">
    <source>
        <dbReference type="ARBA" id="ARBA00023136"/>
    </source>
</evidence>
<keyword evidence="3 7" id="KW-1003">Cell membrane</keyword>
<keyword evidence="6 7" id="KW-0472">Membrane</keyword>